<dbReference type="AlphaFoldDB" id="A0A8H6G5M6"/>
<feature type="compositionally biased region" description="Basic and acidic residues" evidence="2">
    <location>
        <begin position="310"/>
        <end position="325"/>
    </location>
</feature>
<feature type="compositionally biased region" description="Basic and acidic residues" evidence="2">
    <location>
        <begin position="66"/>
        <end position="88"/>
    </location>
</feature>
<organism evidence="3 4">
    <name type="scientific">Letharia columbiana</name>
    <dbReference type="NCBI Taxonomy" id="112416"/>
    <lineage>
        <taxon>Eukaryota</taxon>
        <taxon>Fungi</taxon>
        <taxon>Dikarya</taxon>
        <taxon>Ascomycota</taxon>
        <taxon>Pezizomycotina</taxon>
        <taxon>Lecanoromycetes</taxon>
        <taxon>OSLEUM clade</taxon>
        <taxon>Lecanoromycetidae</taxon>
        <taxon>Lecanorales</taxon>
        <taxon>Lecanorineae</taxon>
        <taxon>Parmeliaceae</taxon>
        <taxon>Letharia</taxon>
    </lineage>
</organism>
<dbReference type="Pfam" id="PF15365">
    <property type="entry name" value="PNRC"/>
    <property type="match status" value="1"/>
</dbReference>
<evidence type="ECO:0000313" key="4">
    <source>
        <dbReference type="Proteomes" id="UP000578531"/>
    </source>
</evidence>
<evidence type="ECO:0000256" key="2">
    <source>
        <dbReference type="SAM" id="MobiDB-lite"/>
    </source>
</evidence>
<dbReference type="OrthoDB" id="5400435at2759"/>
<feature type="compositionally biased region" description="Acidic residues" evidence="2">
    <location>
        <begin position="295"/>
        <end position="309"/>
    </location>
</feature>
<keyword evidence="1" id="KW-0175">Coiled coil</keyword>
<dbReference type="RefSeq" id="XP_037170277.1">
    <property type="nucleotide sequence ID" value="XM_037302770.1"/>
</dbReference>
<evidence type="ECO:0000313" key="3">
    <source>
        <dbReference type="EMBL" id="KAF6241029.1"/>
    </source>
</evidence>
<gene>
    <name evidence="3" type="ORF">HO173_000823</name>
</gene>
<dbReference type="GO" id="GO:0016071">
    <property type="term" value="P:mRNA metabolic process"/>
    <property type="evidence" value="ECO:0007669"/>
    <property type="project" value="UniProtKB-ARBA"/>
</dbReference>
<feature type="coiled-coil region" evidence="1">
    <location>
        <begin position="215"/>
        <end position="253"/>
    </location>
</feature>
<dbReference type="EMBL" id="JACCJC010000002">
    <property type="protein sequence ID" value="KAF6241029.1"/>
    <property type="molecule type" value="Genomic_DNA"/>
</dbReference>
<sequence>MSDNIGRIISPEYAGPAFYASPSASSLPIPEFSKRSSTALGVSSDSDQSSKSSTRSKSVSFTSDTKSNDGKRAISATKEQDKSIDMKSKTALAASAQRSAAFEKLAKRVGEDNEAQAKRETAQHQASEILELRQRQQVIIDRIMRRSAKVTIRYTPQEIIDIRNQKPTIPANVQRQAQEMQQMWMDQQVQTISRQAAEHLVMLERSTNHLLQLATKRLEQNLAKQQEILQQRLDEINEEIKREEGNLADDELGLTSSSDDETTLIDSVIDRDEYQYQEVIVPSNRRLAANSPETIFEESEETAVEDSTDADQKAPEIEQTGKAEE</sequence>
<protein>
    <submittedName>
        <fullName evidence="3">Uncharacterized protein</fullName>
    </submittedName>
</protein>
<keyword evidence="4" id="KW-1185">Reference proteome</keyword>
<evidence type="ECO:0000256" key="1">
    <source>
        <dbReference type="SAM" id="Coils"/>
    </source>
</evidence>
<dbReference type="Proteomes" id="UP000578531">
    <property type="component" value="Unassembled WGS sequence"/>
</dbReference>
<comment type="caution">
    <text evidence="3">The sequence shown here is derived from an EMBL/GenBank/DDBJ whole genome shotgun (WGS) entry which is preliminary data.</text>
</comment>
<name>A0A8H6G5M6_9LECA</name>
<feature type="region of interest" description="Disordered" evidence="2">
    <location>
        <begin position="290"/>
        <end position="325"/>
    </location>
</feature>
<dbReference type="GeneID" id="59282501"/>
<accession>A0A8H6G5M6</accession>
<proteinExistence type="predicted"/>
<dbReference type="InterPro" id="IPR028322">
    <property type="entry name" value="PNRC-like_rgn"/>
</dbReference>
<feature type="region of interest" description="Disordered" evidence="2">
    <location>
        <begin position="23"/>
        <end position="90"/>
    </location>
</feature>
<reference evidence="3 4" key="1">
    <citation type="journal article" date="2020" name="Genomics">
        <title>Complete, high-quality genomes from long-read metagenomic sequencing of two wolf lichen thalli reveals enigmatic genome architecture.</title>
        <authorList>
            <person name="McKenzie S.K."/>
            <person name="Walston R.F."/>
            <person name="Allen J.L."/>
        </authorList>
    </citation>
    <scope>NUCLEOTIDE SEQUENCE [LARGE SCALE GENOMIC DNA]</scope>
    <source>
        <strain evidence="3">WasteWater2</strain>
    </source>
</reference>
<feature type="compositionally biased region" description="Low complexity" evidence="2">
    <location>
        <begin position="42"/>
        <end position="63"/>
    </location>
</feature>